<keyword evidence="4 8" id="KW-0067">ATP-binding</keyword>
<dbReference type="InterPro" id="IPR017871">
    <property type="entry name" value="ABC_transporter-like_CS"/>
</dbReference>
<name>A0A4R1I5P4_ANCAQ</name>
<feature type="domain" description="ABC transporter" evidence="7">
    <location>
        <begin position="2"/>
        <end position="234"/>
    </location>
</feature>
<dbReference type="EMBL" id="SMFY01000001">
    <property type="protein sequence ID" value="TCK30674.1"/>
    <property type="molecule type" value="Genomic_DNA"/>
</dbReference>
<dbReference type="SUPFAM" id="SSF52540">
    <property type="entry name" value="P-loop containing nucleoside triphosphate hydrolases"/>
    <property type="match status" value="1"/>
</dbReference>
<evidence type="ECO:0000256" key="3">
    <source>
        <dbReference type="ARBA" id="ARBA00022741"/>
    </source>
</evidence>
<evidence type="ECO:0000256" key="1">
    <source>
        <dbReference type="ARBA" id="ARBA00005417"/>
    </source>
</evidence>
<dbReference type="Pfam" id="PF00005">
    <property type="entry name" value="ABC_tran"/>
    <property type="match status" value="1"/>
</dbReference>
<dbReference type="CDD" id="cd03214">
    <property type="entry name" value="ABC_Iron-Siderophores_B12_Hemin"/>
    <property type="match status" value="1"/>
</dbReference>
<protein>
    <submittedName>
        <fullName evidence="8">Iron complex transport system ATP-binding protein</fullName>
    </submittedName>
</protein>
<keyword evidence="5" id="KW-1278">Translocase</keyword>
<evidence type="ECO:0000256" key="2">
    <source>
        <dbReference type="ARBA" id="ARBA00022448"/>
    </source>
</evidence>
<dbReference type="PROSITE" id="PS00211">
    <property type="entry name" value="ABC_TRANSPORTER_1"/>
    <property type="match status" value="1"/>
</dbReference>
<evidence type="ECO:0000313" key="9">
    <source>
        <dbReference type="Proteomes" id="UP000295030"/>
    </source>
</evidence>
<dbReference type="InterPro" id="IPR003439">
    <property type="entry name" value="ABC_transporter-like_ATP-bd"/>
</dbReference>
<accession>A0A4R1I5P4</accession>
<keyword evidence="2" id="KW-0813">Transport</keyword>
<dbReference type="OrthoDB" id="9810077at2"/>
<comment type="caution">
    <text evidence="8">The sequence shown here is derived from an EMBL/GenBank/DDBJ whole genome shotgun (WGS) entry which is preliminary data.</text>
</comment>
<keyword evidence="9" id="KW-1185">Reference proteome</keyword>
<dbReference type="AlphaFoldDB" id="A0A4R1I5P4"/>
<sequence>MYRAQEIGVAVGGRLLLEGASVDIRPGHVTVLIGPNGAGKSTLFKVLAGERRPQRGVVTLDSADLAGLRPAQLARLRAVLPQSVHVAFPFTVEEVAGIGAAPGRDMAARVQRALARVELAGLAGHSYDPLSGGEKQRVQLARALVQLEGGEGAGYLLLDEPTASLDLAQQLLVLRLIRDLAAEGVGVLAVLHDLNLAAMVADEIVALKQGRVAARGTPADVLTDARIAELYGVSVRMGWAPPTPFVLPQAASRT</sequence>
<dbReference type="SMART" id="SM00382">
    <property type="entry name" value="AAA"/>
    <property type="match status" value="1"/>
</dbReference>
<evidence type="ECO:0000256" key="6">
    <source>
        <dbReference type="ARBA" id="ARBA00037066"/>
    </source>
</evidence>
<dbReference type="NCBIfam" id="NF010068">
    <property type="entry name" value="PRK13548.1"/>
    <property type="match status" value="1"/>
</dbReference>
<dbReference type="InterPro" id="IPR027417">
    <property type="entry name" value="P-loop_NTPase"/>
</dbReference>
<comment type="function">
    <text evidence="6">Part of the ABC transporter complex HmuTUV involved in hemin import. Responsible for energy coupling to the transport system.</text>
</comment>
<dbReference type="PANTHER" id="PTHR42794">
    <property type="entry name" value="HEMIN IMPORT ATP-BINDING PROTEIN HMUV"/>
    <property type="match status" value="1"/>
</dbReference>
<evidence type="ECO:0000259" key="7">
    <source>
        <dbReference type="PROSITE" id="PS50893"/>
    </source>
</evidence>
<dbReference type="RefSeq" id="WP_131833975.1">
    <property type="nucleotide sequence ID" value="NZ_SMFY01000001.1"/>
</dbReference>
<dbReference type="PANTHER" id="PTHR42794:SF1">
    <property type="entry name" value="HEMIN IMPORT ATP-BINDING PROTEIN HMUV"/>
    <property type="match status" value="1"/>
</dbReference>
<evidence type="ECO:0000256" key="4">
    <source>
        <dbReference type="ARBA" id="ARBA00022840"/>
    </source>
</evidence>
<organism evidence="8 9">
    <name type="scientific">Ancylobacter aquaticus</name>
    <dbReference type="NCBI Taxonomy" id="100"/>
    <lineage>
        <taxon>Bacteria</taxon>
        <taxon>Pseudomonadati</taxon>
        <taxon>Pseudomonadota</taxon>
        <taxon>Alphaproteobacteria</taxon>
        <taxon>Hyphomicrobiales</taxon>
        <taxon>Xanthobacteraceae</taxon>
        <taxon>Ancylobacter</taxon>
    </lineage>
</organism>
<evidence type="ECO:0000256" key="5">
    <source>
        <dbReference type="ARBA" id="ARBA00022967"/>
    </source>
</evidence>
<proteinExistence type="inferred from homology"/>
<dbReference type="GO" id="GO:0005524">
    <property type="term" value="F:ATP binding"/>
    <property type="evidence" value="ECO:0007669"/>
    <property type="project" value="UniProtKB-KW"/>
</dbReference>
<comment type="similarity">
    <text evidence="1">Belongs to the ABC transporter superfamily.</text>
</comment>
<dbReference type="Gene3D" id="3.40.50.300">
    <property type="entry name" value="P-loop containing nucleotide triphosphate hydrolases"/>
    <property type="match status" value="1"/>
</dbReference>
<dbReference type="GO" id="GO:0016887">
    <property type="term" value="F:ATP hydrolysis activity"/>
    <property type="evidence" value="ECO:0007669"/>
    <property type="project" value="InterPro"/>
</dbReference>
<keyword evidence="3" id="KW-0547">Nucleotide-binding</keyword>
<dbReference type="InterPro" id="IPR003593">
    <property type="entry name" value="AAA+_ATPase"/>
</dbReference>
<dbReference type="Proteomes" id="UP000295030">
    <property type="component" value="Unassembled WGS sequence"/>
</dbReference>
<reference evidence="8 9" key="1">
    <citation type="submission" date="2019-03" db="EMBL/GenBank/DDBJ databases">
        <title>Genomic Encyclopedia of Type Strains, Phase IV (KMG-IV): sequencing the most valuable type-strain genomes for metagenomic binning, comparative biology and taxonomic classification.</title>
        <authorList>
            <person name="Goeker M."/>
        </authorList>
    </citation>
    <scope>NUCLEOTIDE SEQUENCE [LARGE SCALE GENOMIC DNA]</scope>
    <source>
        <strain evidence="8 9">DSM 101</strain>
    </source>
</reference>
<dbReference type="PROSITE" id="PS50893">
    <property type="entry name" value="ABC_TRANSPORTER_2"/>
    <property type="match status" value="1"/>
</dbReference>
<gene>
    <name evidence="8" type="ORF">EV667_0771</name>
</gene>
<evidence type="ECO:0000313" key="8">
    <source>
        <dbReference type="EMBL" id="TCK30674.1"/>
    </source>
</evidence>